<keyword evidence="3 5" id="KW-0479">Metal-binding</keyword>
<dbReference type="KEGG" id="samy:DB32_006288"/>
<dbReference type="PROSITE" id="PS00086">
    <property type="entry name" value="CYTOCHROME_P450"/>
    <property type="match status" value="1"/>
</dbReference>
<dbReference type="InterPro" id="IPR050529">
    <property type="entry name" value="CYP450_sterol_14alpha_dmase"/>
</dbReference>
<dbReference type="PRINTS" id="PR00385">
    <property type="entry name" value="P450"/>
</dbReference>
<evidence type="ECO:0000256" key="4">
    <source>
        <dbReference type="ARBA" id="ARBA00023004"/>
    </source>
</evidence>
<gene>
    <name evidence="8" type="ORF">DB32_006288</name>
</gene>
<evidence type="ECO:0000256" key="7">
    <source>
        <dbReference type="SAM" id="MobiDB-lite"/>
    </source>
</evidence>
<dbReference type="CDD" id="cd11042">
    <property type="entry name" value="CYP51-like"/>
    <property type="match status" value="1"/>
</dbReference>
<evidence type="ECO:0000256" key="1">
    <source>
        <dbReference type="ARBA" id="ARBA00010617"/>
    </source>
</evidence>
<evidence type="ECO:0000313" key="9">
    <source>
        <dbReference type="Proteomes" id="UP000034883"/>
    </source>
</evidence>
<dbReference type="Pfam" id="PF00067">
    <property type="entry name" value="p450"/>
    <property type="match status" value="1"/>
</dbReference>
<comment type="cofactor">
    <cofactor evidence="5">
        <name>heme</name>
        <dbReference type="ChEBI" id="CHEBI:30413"/>
    </cofactor>
</comment>
<keyword evidence="6" id="KW-0503">Monooxygenase</keyword>
<dbReference type="Pfam" id="PF13459">
    <property type="entry name" value="Fer4_15"/>
    <property type="match status" value="1"/>
</dbReference>
<evidence type="ECO:0000256" key="2">
    <source>
        <dbReference type="ARBA" id="ARBA00022617"/>
    </source>
</evidence>
<dbReference type="PANTHER" id="PTHR24304">
    <property type="entry name" value="CYTOCHROME P450 FAMILY 7"/>
    <property type="match status" value="1"/>
</dbReference>
<dbReference type="InterPro" id="IPR036396">
    <property type="entry name" value="Cyt_P450_sf"/>
</dbReference>
<dbReference type="SUPFAM" id="SSF54862">
    <property type="entry name" value="4Fe-4S ferredoxins"/>
    <property type="match status" value="1"/>
</dbReference>
<dbReference type="GO" id="GO:0020037">
    <property type="term" value="F:heme binding"/>
    <property type="evidence" value="ECO:0007669"/>
    <property type="project" value="InterPro"/>
</dbReference>
<protein>
    <submittedName>
        <fullName evidence="8">Cytochrome P450 51</fullName>
    </submittedName>
</protein>
<dbReference type="Gene3D" id="3.30.70.20">
    <property type="match status" value="1"/>
</dbReference>
<dbReference type="STRING" id="927083.DB32_006288"/>
<reference evidence="8 9" key="1">
    <citation type="submission" date="2015-03" db="EMBL/GenBank/DDBJ databases">
        <title>Genome assembly of Sandaracinus amylolyticus DSM 53668.</title>
        <authorList>
            <person name="Sharma G."/>
            <person name="Subramanian S."/>
        </authorList>
    </citation>
    <scope>NUCLEOTIDE SEQUENCE [LARGE SCALE GENOMIC DNA]</scope>
    <source>
        <strain evidence="8 9">DSM 53668</strain>
    </source>
</reference>
<dbReference type="Gene3D" id="1.10.630.10">
    <property type="entry name" value="Cytochrome P450"/>
    <property type="match status" value="1"/>
</dbReference>
<organism evidence="8 9">
    <name type="scientific">Sandaracinus amylolyticus</name>
    <dbReference type="NCBI Taxonomy" id="927083"/>
    <lineage>
        <taxon>Bacteria</taxon>
        <taxon>Pseudomonadati</taxon>
        <taxon>Myxococcota</taxon>
        <taxon>Polyangia</taxon>
        <taxon>Polyangiales</taxon>
        <taxon>Sandaracinaceae</taxon>
        <taxon>Sandaracinus</taxon>
    </lineage>
</organism>
<dbReference type="GO" id="GO:0004497">
    <property type="term" value="F:monooxygenase activity"/>
    <property type="evidence" value="ECO:0007669"/>
    <property type="project" value="UniProtKB-KW"/>
</dbReference>
<dbReference type="GO" id="GO:0016705">
    <property type="term" value="F:oxidoreductase activity, acting on paired donors, with incorporation or reduction of molecular oxygen"/>
    <property type="evidence" value="ECO:0007669"/>
    <property type="project" value="InterPro"/>
</dbReference>
<evidence type="ECO:0000256" key="3">
    <source>
        <dbReference type="ARBA" id="ARBA00022723"/>
    </source>
</evidence>
<dbReference type="SUPFAM" id="SSF48264">
    <property type="entry name" value="Cytochrome P450"/>
    <property type="match status" value="1"/>
</dbReference>
<feature type="region of interest" description="Disordered" evidence="7">
    <location>
        <begin position="1"/>
        <end position="21"/>
    </location>
</feature>
<keyword evidence="2 5" id="KW-0349">Heme</keyword>
<dbReference type="PRINTS" id="PR00465">
    <property type="entry name" value="EP450IV"/>
</dbReference>
<dbReference type="PANTHER" id="PTHR24304:SF2">
    <property type="entry name" value="24-HYDROXYCHOLESTEROL 7-ALPHA-HYDROXYLASE"/>
    <property type="match status" value="1"/>
</dbReference>
<proteinExistence type="inferred from homology"/>
<dbReference type="EMBL" id="CP011125">
    <property type="protein sequence ID" value="AKF09139.1"/>
    <property type="molecule type" value="Genomic_DNA"/>
</dbReference>
<keyword evidence="4 5" id="KW-0408">Iron</keyword>
<dbReference type="AlphaFoldDB" id="A0A0F6SGR2"/>
<evidence type="ECO:0000256" key="6">
    <source>
        <dbReference type="RuleBase" id="RU000461"/>
    </source>
</evidence>
<evidence type="ECO:0000313" key="8">
    <source>
        <dbReference type="EMBL" id="AKF09139.1"/>
    </source>
</evidence>
<evidence type="ECO:0000256" key="5">
    <source>
        <dbReference type="PIRSR" id="PIRSR602403-1"/>
    </source>
</evidence>
<keyword evidence="9" id="KW-1185">Reference proteome</keyword>
<dbReference type="InterPro" id="IPR017972">
    <property type="entry name" value="Cyt_P450_CS"/>
</dbReference>
<name>A0A0F6SGR2_9BACT</name>
<keyword evidence="6" id="KW-0560">Oxidoreductase</keyword>
<feature type="binding site" description="axial binding residue" evidence="5">
    <location>
        <position position="407"/>
    </location>
    <ligand>
        <name>heme</name>
        <dbReference type="ChEBI" id="CHEBI:30413"/>
    </ligand>
    <ligandPart>
        <name>Fe</name>
        <dbReference type="ChEBI" id="CHEBI:18248"/>
    </ligandPart>
</feature>
<feature type="compositionally biased region" description="Basic and acidic residues" evidence="7">
    <location>
        <begin position="1"/>
        <end position="15"/>
    </location>
</feature>
<dbReference type="InterPro" id="IPR001128">
    <property type="entry name" value="Cyt_P450"/>
</dbReference>
<dbReference type="Proteomes" id="UP000034883">
    <property type="component" value="Chromosome"/>
</dbReference>
<dbReference type="InterPro" id="IPR002403">
    <property type="entry name" value="Cyt_P450_E_grp-IV"/>
</dbReference>
<dbReference type="GO" id="GO:0005506">
    <property type="term" value="F:iron ion binding"/>
    <property type="evidence" value="ECO:0007669"/>
    <property type="project" value="InterPro"/>
</dbReference>
<comment type="similarity">
    <text evidence="1 6">Belongs to the cytochrome P450 family.</text>
</comment>
<sequence length="586" mass="64832">MDETVRRATRRRDEAPSGLLPAPRLSGGLPVVGHSVEFVRATIELLFRANRELGEVAAFSVFNREMVAMFGPEAHEAVFRAPDAVLSPTEAYKIMTPVFGKDVVYDATPEKMAEQLKMLLPALKDRRMRTYGEAVVHETAASTREWGTSGVVDFVEFCRVLTNFTSSRCLLGKEFREGMSEEFARVYHDLEGGVTPLAYIDPHLPVPAFRKRDKARVRMVEMITGIVRDRRAHQRTGEDFLQTLMESNYADGRPLSEHEITGLLLAGIFAGHHTSSVTTAWTLLELLQNPTQLQRCVEEVDRVFGGGRPVSHAALRELTTIENAVKEALRLHPPLFMLVRVVKQDFTYKQFFIPKGTWIVVSPTVSHRIPTVFRDPDAFDPDRYLPGREEDKKDFAYIAFGGGRHKCLGNAFAILQIKAILALLLGQFEFGLCGDAIAPSFQGLVIGPKEPCRVRYRRRAQPSVTMEMGTELAAAAKDAIAHELNGAKEVPQAVQQAAAAAGCPAHAHVAATPSTSAGSSLRVKVDRDLCQGHAVCATEAPEVFAVSPKDHKVMLKVARPPAELHDKVRKAAQYCPNHVIRIEETD</sequence>
<accession>A0A0F6SGR2</accession>